<protein>
    <submittedName>
        <fullName evidence="1">HAD family hydrolase</fullName>
    </submittedName>
</protein>
<dbReference type="Proteomes" id="UP000744769">
    <property type="component" value="Unassembled WGS sequence"/>
</dbReference>
<name>A0A967B0S0_9MICO</name>
<dbReference type="Gene3D" id="3.40.50.1000">
    <property type="entry name" value="HAD superfamily/HAD-like"/>
    <property type="match status" value="2"/>
</dbReference>
<dbReference type="Pfam" id="PF13419">
    <property type="entry name" value="HAD_2"/>
    <property type="match status" value="1"/>
</dbReference>
<evidence type="ECO:0000313" key="2">
    <source>
        <dbReference type="Proteomes" id="UP000744769"/>
    </source>
</evidence>
<comment type="caution">
    <text evidence="1">The sequence shown here is derived from an EMBL/GenBank/DDBJ whole genome shotgun (WGS) entry which is preliminary data.</text>
</comment>
<dbReference type="Gene3D" id="1.10.150.240">
    <property type="entry name" value="Putative phosphatase, domain 2"/>
    <property type="match status" value="1"/>
</dbReference>
<dbReference type="InterPro" id="IPR036412">
    <property type="entry name" value="HAD-like_sf"/>
</dbReference>
<organism evidence="1 2">
    <name type="scientific">Metallococcus carri</name>
    <dbReference type="NCBI Taxonomy" id="1656884"/>
    <lineage>
        <taxon>Bacteria</taxon>
        <taxon>Bacillati</taxon>
        <taxon>Actinomycetota</taxon>
        <taxon>Actinomycetes</taxon>
        <taxon>Micrococcales</taxon>
        <taxon>Dermacoccaceae</taxon>
        <taxon>Metallococcus</taxon>
    </lineage>
</organism>
<dbReference type="GO" id="GO:0008967">
    <property type="term" value="F:phosphoglycolate phosphatase activity"/>
    <property type="evidence" value="ECO:0007669"/>
    <property type="project" value="TreeGrafter"/>
</dbReference>
<dbReference type="InterPro" id="IPR050155">
    <property type="entry name" value="HAD-like_hydrolase_sf"/>
</dbReference>
<keyword evidence="1" id="KW-0378">Hydrolase</keyword>
<evidence type="ECO:0000313" key="1">
    <source>
        <dbReference type="EMBL" id="NHN55295.1"/>
    </source>
</evidence>
<gene>
    <name evidence="1" type="ORF">G9U51_05790</name>
</gene>
<accession>A0A967B0S0</accession>
<dbReference type="PANTHER" id="PTHR43434:SF1">
    <property type="entry name" value="PHOSPHOGLYCOLATE PHOSPHATASE"/>
    <property type="match status" value="1"/>
</dbReference>
<sequence length="200" mass="20998">MSTIGFDLDMTLVDSRLGIARCMQSAIRAHGGDATEEELWPLIGIPLRDTLAHFLPAPVLEDAARQYRREYPSIAVPITTALPGAAALVSGLRAGGHRVIVVSAKVADAVRQVLDHVGIPVDEIAGGVFAHDKAAPLRDRATIAYVGDHEGDMIAATDAGALGVGVLTGPHDEARLRAAGARVVIPSLTALGPDPDRWVR</sequence>
<dbReference type="GO" id="GO:0005829">
    <property type="term" value="C:cytosol"/>
    <property type="evidence" value="ECO:0007669"/>
    <property type="project" value="TreeGrafter"/>
</dbReference>
<reference evidence="1" key="1">
    <citation type="submission" date="2020-03" db="EMBL/GenBank/DDBJ databases">
        <title>Draft sequencing of Calidifontibacter sp. DB0510.</title>
        <authorList>
            <person name="Kim D.-U."/>
        </authorList>
    </citation>
    <scope>NUCLEOTIDE SEQUENCE</scope>
    <source>
        <strain evidence="1">DB0510</strain>
    </source>
</reference>
<dbReference type="SUPFAM" id="SSF56784">
    <property type="entry name" value="HAD-like"/>
    <property type="match status" value="1"/>
</dbReference>
<proteinExistence type="predicted"/>
<dbReference type="RefSeq" id="WP_166194565.1">
    <property type="nucleotide sequence ID" value="NZ_JAAOIV010000003.1"/>
</dbReference>
<dbReference type="InterPro" id="IPR023214">
    <property type="entry name" value="HAD_sf"/>
</dbReference>
<dbReference type="PANTHER" id="PTHR43434">
    <property type="entry name" value="PHOSPHOGLYCOLATE PHOSPHATASE"/>
    <property type="match status" value="1"/>
</dbReference>
<dbReference type="GO" id="GO:0006281">
    <property type="term" value="P:DNA repair"/>
    <property type="evidence" value="ECO:0007669"/>
    <property type="project" value="TreeGrafter"/>
</dbReference>
<dbReference type="InterPro" id="IPR041492">
    <property type="entry name" value="HAD_2"/>
</dbReference>
<dbReference type="AlphaFoldDB" id="A0A967B0S0"/>
<keyword evidence="2" id="KW-1185">Reference proteome</keyword>
<dbReference type="InterPro" id="IPR023198">
    <property type="entry name" value="PGP-like_dom2"/>
</dbReference>
<dbReference type="EMBL" id="JAAOIV010000003">
    <property type="protein sequence ID" value="NHN55295.1"/>
    <property type="molecule type" value="Genomic_DNA"/>
</dbReference>